<evidence type="ECO:0000256" key="7">
    <source>
        <dbReference type="ARBA" id="ARBA00023136"/>
    </source>
</evidence>
<keyword evidence="5 8" id="KW-0812">Transmembrane</keyword>
<evidence type="ECO:0000256" key="3">
    <source>
        <dbReference type="ARBA" id="ARBA00022448"/>
    </source>
</evidence>
<comment type="subcellular location">
    <subcellularLocation>
        <location evidence="1">Cell membrane</location>
        <topology evidence="1">Multi-pass membrane protein</topology>
    </subcellularLocation>
</comment>
<dbReference type="Proteomes" id="UP000824145">
    <property type="component" value="Unassembled WGS sequence"/>
</dbReference>
<gene>
    <name evidence="9" type="ORF">IAB07_00600</name>
</gene>
<reference evidence="9" key="2">
    <citation type="journal article" date="2021" name="PeerJ">
        <title>Extensive microbial diversity within the chicken gut microbiome revealed by metagenomics and culture.</title>
        <authorList>
            <person name="Gilroy R."/>
            <person name="Ravi A."/>
            <person name="Getino M."/>
            <person name="Pursley I."/>
            <person name="Horton D.L."/>
            <person name="Alikhan N.F."/>
            <person name="Baker D."/>
            <person name="Gharbi K."/>
            <person name="Hall N."/>
            <person name="Watson M."/>
            <person name="Adriaenssens E.M."/>
            <person name="Foster-Nyarko E."/>
            <person name="Jarju S."/>
            <person name="Secka A."/>
            <person name="Antonio M."/>
            <person name="Oren A."/>
            <person name="Chaudhuri R.R."/>
            <person name="La Ragione R."/>
            <person name="Hildebrand F."/>
            <person name="Pallen M.J."/>
        </authorList>
    </citation>
    <scope>NUCLEOTIDE SEQUENCE</scope>
    <source>
        <strain evidence="9">9366</strain>
    </source>
</reference>
<sequence>MKKIKFNARFVAWTAVFAALAAVLQLLEFHLPILPTFLAVDFSELPAVLASFSLGPTSGVLVCLIKNLIKLITTTTGGVGELANFLIGIFYVIPAGFIYKYRHTFGGAVIGMVVGIVCCGLISVPLNYYITYPVYYNFMAPDAILGMYRAIYPGTESILQALFIFNLPMTAGKMLVNSAITLLVYKKLSNLIKFGFKRKKKAVPAQTAAGNVGCAQIGEKPSSTRTASRCPFCGADLDAKNADECPYCKTKFVAENKPDERKEDK</sequence>
<feature type="transmembrane region" description="Helical" evidence="8">
    <location>
        <begin position="105"/>
        <end position="127"/>
    </location>
</feature>
<keyword evidence="3" id="KW-0813">Transport</keyword>
<protein>
    <submittedName>
        <fullName evidence="9">ECF transporter S component</fullName>
    </submittedName>
</protein>
<evidence type="ECO:0000256" key="2">
    <source>
        <dbReference type="ARBA" id="ARBA00005540"/>
    </source>
</evidence>
<feature type="transmembrane region" description="Helical" evidence="8">
    <location>
        <begin position="45"/>
        <end position="69"/>
    </location>
</feature>
<evidence type="ECO:0000313" key="10">
    <source>
        <dbReference type="Proteomes" id="UP000824145"/>
    </source>
</evidence>
<dbReference type="InterPro" id="IPR025720">
    <property type="entry name" value="RibU"/>
</dbReference>
<proteinExistence type="inferred from homology"/>
<dbReference type="GO" id="GO:0005886">
    <property type="term" value="C:plasma membrane"/>
    <property type="evidence" value="ECO:0007669"/>
    <property type="project" value="UniProtKB-SubCell"/>
</dbReference>
<accession>A0A9D1ML32</accession>
<comment type="caution">
    <text evidence="9">The sequence shown here is derived from an EMBL/GenBank/DDBJ whole genome shotgun (WGS) entry which is preliminary data.</text>
</comment>
<keyword evidence="6 8" id="KW-1133">Transmembrane helix</keyword>
<dbReference type="GO" id="GO:0032217">
    <property type="term" value="F:riboflavin transmembrane transporter activity"/>
    <property type="evidence" value="ECO:0007669"/>
    <property type="project" value="InterPro"/>
</dbReference>
<dbReference type="PANTHER" id="PTHR38438:SF1">
    <property type="entry name" value="RIBOFLAVIN TRANSPORTER RIBU"/>
    <property type="match status" value="1"/>
</dbReference>
<evidence type="ECO:0000256" key="8">
    <source>
        <dbReference type="SAM" id="Phobius"/>
    </source>
</evidence>
<dbReference type="Gene3D" id="1.10.1760.20">
    <property type="match status" value="1"/>
</dbReference>
<dbReference type="Pfam" id="PF12822">
    <property type="entry name" value="ECF_trnsprt"/>
    <property type="match status" value="1"/>
</dbReference>
<evidence type="ECO:0000256" key="5">
    <source>
        <dbReference type="ARBA" id="ARBA00022692"/>
    </source>
</evidence>
<name>A0A9D1ML32_9FIRM</name>
<dbReference type="AlphaFoldDB" id="A0A9D1ML32"/>
<comment type="similarity">
    <text evidence="2">Belongs to the prokaryotic riboflavin transporter (P-RFT) (TC 2.A.87) family.</text>
</comment>
<keyword evidence="7 8" id="KW-0472">Membrane</keyword>
<evidence type="ECO:0000256" key="6">
    <source>
        <dbReference type="ARBA" id="ARBA00022989"/>
    </source>
</evidence>
<keyword evidence="4" id="KW-1003">Cell membrane</keyword>
<evidence type="ECO:0000313" key="9">
    <source>
        <dbReference type="EMBL" id="HIU62252.1"/>
    </source>
</evidence>
<dbReference type="PANTHER" id="PTHR38438">
    <property type="entry name" value="RIBOFLAVIN TRANSPORTER RIBU"/>
    <property type="match status" value="1"/>
</dbReference>
<organism evidence="9 10">
    <name type="scientific">Candidatus Caccalectryoclostridium excrementigallinarum</name>
    <dbReference type="NCBI Taxonomy" id="2840710"/>
    <lineage>
        <taxon>Bacteria</taxon>
        <taxon>Bacillati</taxon>
        <taxon>Bacillota</taxon>
        <taxon>Clostridia</taxon>
        <taxon>Christensenellales</taxon>
        <taxon>Christensenellaceae</taxon>
        <taxon>Christensenellaceae incertae sedis</taxon>
        <taxon>Candidatus Caccalectryoclostridium</taxon>
    </lineage>
</organism>
<reference evidence="9" key="1">
    <citation type="submission" date="2020-10" db="EMBL/GenBank/DDBJ databases">
        <authorList>
            <person name="Gilroy R."/>
        </authorList>
    </citation>
    <scope>NUCLEOTIDE SEQUENCE</scope>
    <source>
        <strain evidence="9">9366</strain>
    </source>
</reference>
<evidence type="ECO:0000256" key="4">
    <source>
        <dbReference type="ARBA" id="ARBA00022475"/>
    </source>
</evidence>
<dbReference type="EMBL" id="DVNJ01000001">
    <property type="protein sequence ID" value="HIU62252.1"/>
    <property type="molecule type" value="Genomic_DNA"/>
</dbReference>
<feature type="transmembrane region" description="Helical" evidence="8">
    <location>
        <begin position="81"/>
        <end position="99"/>
    </location>
</feature>
<dbReference type="InterPro" id="IPR024529">
    <property type="entry name" value="ECF_trnsprt_substrate-spec"/>
</dbReference>
<evidence type="ECO:0000256" key="1">
    <source>
        <dbReference type="ARBA" id="ARBA00004651"/>
    </source>
</evidence>